<evidence type="ECO:0000256" key="1">
    <source>
        <dbReference type="ARBA" id="ARBA00001974"/>
    </source>
</evidence>
<comment type="cofactor">
    <cofactor evidence="1 12">
        <name>FAD</name>
        <dbReference type="ChEBI" id="CHEBI:57692"/>
    </cofactor>
</comment>
<evidence type="ECO:0000256" key="7">
    <source>
        <dbReference type="ARBA" id="ARBA00023002"/>
    </source>
</evidence>
<evidence type="ECO:0000256" key="11">
    <source>
        <dbReference type="ARBA" id="ARBA00048628"/>
    </source>
</evidence>
<keyword evidence="4" id="KW-0028">Amino-acid biosynthesis</keyword>
<dbReference type="EMBL" id="CP018906">
    <property type="protein sequence ID" value="AQW21065.1"/>
    <property type="molecule type" value="Genomic_DNA"/>
</dbReference>
<dbReference type="RefSeq" id="WP_035166422.1">
    <property type="nucleotide sequence ID" value="NZ_CP018906.1"/>
</dbReference>
<evidence type="ECO:0000256" key="9">
    <source>
        <dbReference type="ARBA" id="ARBA00023167"/>
    </source>
</evidence>
<dbReference type="Proteomes" id="UP000030361">
    <property type="component" value="Chromosome"/>
</dbReference>
<protein>
    <recommendedName>
        <fullName evidence="12">Methylenetetrahydrofolate reductase</fullName>
        <ecNumber evidence="12">1.5.1.54</ecNumber>
    </recommendedName>
</protein>
<evidence type="ECO:0000313" key="13">
    <source>
        <dbReference type="EMBL" id="AQW21065.1"/>
    </source>
</evidence>
<dbReference type="GO" id="GO:0005829">
    <property type="term" value="C:cytosol"/>
    <property type="evidence" value="ECO:0007669"/>
    <property type="project" value="InterPro"/>
</dbReference>
<dbReference type="UniPathway" id="UPA00193"/>
<evidence type="ECO:0000256" key="8">
    <source>
        <dbReference type="ARBA" id="ARBA00023027"/>
    </source>
</evidence>
<evidence type="ECO:0000313" key="14">
    <source>
        <dbReference type="Proteomes" id="UP000030361"/>
    </source>
</evidence>
<keyword evidence="6 12" id="KW-0274">FAD</keyword>
<evidence type="ECO:0000256" key="6">
    <source>
        <dbReference type="ARBA" id="ARBA00022827"/>
    </source>
</evidence>
<keyword evidence="5 12" id="KW-0285">Flavoprotein</keyword>
<dbReference type="Gene3D" id="3.20.20.220">
    <property type="match status" value="1"/>
</dbReference>
<dbReference type="GO" id="GO:0071949">
    <property type="term" value="F:FAD binding"/>
    <property type="evidence" value="ECO:0007669"/>
    <property type="project" value="TreeGrafter"/>
</dbReference>
<dbReference type="InterPro" id="IPR004620">
    <property type="entry name" value="MTHF_reductase_bac"/>
</dbReference>
<dbReference type="GO" id="GO:0106312">
    <property type="term" value="F:methylenetetrahydrofolate reductase (NADH) activity"/>
    <property type="evidence" value="ECO:0007669"/>
    <property type="project" value="UniProtKB-EC"/>
</dbReference>
<keyword evidence="9" id="KW-0486">Methionine biosynthesis</keyword>
<dbReference type="InterPro" id="IPR029041">
    <property type="entry name" value="FAD-linked_oxidoreductase-like"/>
</dbReference>
<name>A0A1S6QHI5_9LACO</name>
<dbReference type="NCBIfam" id="TIGR00676">
    <property type="entry name" value="fadh2"/>
    <property type="match status" value="1"/>
</dbReference>
<gene>
    <name evidence="13" type="ORF">PL11_003575</name>
</gene>
<proteinExistence type="inferred from homology"/>
<dbReference type="EC" id="1.5.1.54" evidence="12"/>
<dbReference type="GO" id="GO:0009086">
    <property type="term" value="P:methionine biosynthetic process"/>
    <property type="evidence" value="ECO:0007669"/>
    <property type="project" value="UniProtKB-KW"/>
</dbReference>
<keyword evidence="14" id="KW-1185">Reference proteome</keyword>
<accession>A0A1S6QHI5</accession>
<dbReference type="eggNOG" id="COG0685">
    <property type="taxonomic scope" value="Bacteria"/>
</dbReference>
<dbReference type="SUPFAM" id="SSF51730">
    <property type="entry name" value="FAD-linked oxidoreductase"/>
    <property type="match status" value="1"/>
</dbReference>
<keyword evidence="7 12" id="KW-0560">Oxidoreductase</keyword>
<comment type="pathway">
    <text evidence="10">Amino-acid biosynthesis; L-methionine biosynthesis via de novo pathway.</text>
</comment>
<dbReference type="PANTHER" id="PTHR45754:SF3">
    <property type="entry name" value="METHYLENETETRAHYDROFOLATE REDUCTASE (NADPH)"/>
    <property type="match status" value="1"/>
</dbReference>
<dbReference type="Pfam" id="PF02219">
    <property type="entry name" value="MTHFR"/>
    <property type="match status" value="1"/>
</dbReference>
<sequence>MNLTELSKTKTIFSLEVFPPKKTSPNSTVLDTISKFKAVNPDFISVTLGAGGSNHFEGTIEVADIIQNQLGIEAVAHVPGLYQSKQDVLKLLDKLNSINVENVLALRGDHIPERKPVGDFNHANELVEFIKENRPEFDVTGACYPNCHQDSKDFIDDIANLKRKVECGADHLITQLFFDNNAFYDFYEKTRIAGINVPIEAGIMPCTNKNQIDRITAITGVPVPRKFRAILDRYADNKEAMRDAGIAFAVDQIIDLVSQGVDGIHLYTMNRADIACRIYEDTKSVFKAAEVK</sequence>
<evidence type="ECO:0000256" key="12">
    <source>
        <dbReference type="RuleBase" id="RU003862"/>
    </source>
</evidence>
<comment type="catalytic activity">
    <reaction evidence="11">
        <text>(6S)-5-methyl-5,6,7,8-tetrahydrofolate + NAD(+) = (6R)-5,10-methylene-5,6,7,8-tetrahydrofolate + NADH + H(+)</text>
        <dbReference type="Rhea" id="RHEA:19821"/>
        <dbReference type="ChEBI" id="CHEBI:15378"/>
        <dbReference type="ChEBI" id="CHEBI:15636"/>
        <dbReference type="ChEBI" id="CHEBI:18608"/>
        <dbReference type="ChEBI" id="CHEBI:57540"/>
        <dbReference type="ChEBI" id="CHEBI:57945"/>
        <dbReference type="EC" id="1.5.1.54"/>
    </reaction>
    <physiologicalReaction direction="right-to-left" evidence="11">
        <dbReference type="Rhea" id="RHEA:19823"/>
    </physiologicalReaction>
</comment>
<keyword evidence="8" id="KW-0520">NAD</keyword>
<dbReference type="GO" id="GO:0035999">
    <property type="term" value="P:tetrahydrofolate interconversion"/>
    <property type="evidence" value="ECO:0007669"/>
    <property type="project" value="UniProtKB-UniPathway"/>
</dbReference>
<dbReference type="CDD" id="cd00537">
    <property type="entry name" value="MTHFR"/>
    <property type="match status" value="1"/>
</dbReference>
<comment type="pathway">
    <text evidence="2 12">One-carbon metabolism; tetrahydrofolate interconversion.</text>
</comment>
<reference evidence="13 14" key="1">
    <citation type="journal article" date="2015" name="Genome Announc.">
        <title>Genome Sequence of Lactobacillus curieae CCTCC M 2011381T, a Novel Producer of Gamma-aminobutyric Acid.</title>
        <authorList>
            <person name="Wang Y."/>
            <person name="Wang Y."/>
            <person name="Lang C."/>
            <person name="Wei D."/>
            <person name="Xu P."/>
            <person name="Xie J."/>
        </authorList>
    </citation>
    <scope>NUCLEOTIDE SEQUENCE [LARGE SCALE GENOMIC DNA]</scope>
    <source>
        <strain evidence="13 14">CCTCC M 2011381</strain>
    </source>
</reference>
<evidence type="ECO:0000256" key="5">
    <source>
        <dbReference type="ARBA" id="ARBA00022630"/>
    </source>
</evidence>
<evidence type="ECO:0000256" key="10">
    <source>
        <dbReference type="ARBA" id="ARBA00034478"/>
    </source>
</evidence>
<dbReference type="KEGG" id="lcu:PL11_003575"/>
<dbReference type="InterPro" id="IPR003171">
    <property type="entry name" value="Mehydrof_redctse-like"/>
</dbReference>
<dbReference type="PANTHER" id="PTHR45754">
    <property type="entry name" value="METHYLENETETRAHYDROFOLATE REDUCTASE"/>
    <property type="match status" value="1"/>
</dbReference>
<evidence type="ECO:0000256" key="4">
    <source>
        <dbReference type="ARBA" id="ARBA00022605"/>
    </source>
</evidence>
<dbReference type="AlphaFoldDB" id="A0A1S6QHI5"/>
<evidence type="ECO:0000256" key="3">
    <source>
        <dbReference type="ARBA" id="ARBA00006743"/>
    </source>
</evidence>
<comment type="similarity">
    <text evidence="3 12">Belongs to the methylenetetrahydrofolate reductase family.</text>
</comment>
<organism evidence="13 14">
    <name type="scientific">Lentilactobacillus curieae</name>
    <dbReference type="NCBI Taxonomy" id="1138822"/>
    <lineage>
        <taxon>Bacteria</taxon>
        <taxon>Bacillati</taxon>
        <taxon>Bacillota</taxon>
        <taxon>Bacilli</taxon>
        <taxon>Lactobacillales</taxon>
        <taxon>Lactobacillaceae</taxon>
        <taxon>Lentilactobacillus</taxon>
    </lineage>
</organism>
<evidence type="ECO:0000256" key="2">
    <source>
        <dbReference type="ARBA" id="ARBA00004777"/>
    </source>
</evidence>
<dbReference type="OrthoDB" id="9812555at2"/>